<keyword evidence="10" id="KW-1185">Reference proteome</keyword>
<keyword evidence="4" id="KW-0675">Receptor</keyword>
<dbReference type="SMART" id="SM00409">
    <property type="entry name" value="IG"/>
    <property type="match status" value="2"/>
</dbReference>
<evidence type="ECO:0000256" key="7">
    <source>
        <dbReference type="SAM" id="MobiDB-lite"/>
    </source>
</evidence>
<dbReference type="GO" id="GO:0042101">
    <property type="term" value="C:T cell receptor complex"/>
    <property type="evidence" value="ECO:0007669"/>
    <property type="project" value="UniProtKB-KW"/>
</dbReference>
<organism evidence="9 10">
    <name type="scientific">Ovis ammon polii</name>
    <dbReference type="NCBI Taxonomy" id="230172"/>
    <lineage>
        <taxon>Eukaryota</taxon>
        <taxon>Metazoa</taxon>
        <taxon>Chordata</taxon>
        <taxon>Craniata</taxon>
        <taxon>Vertebrata</taxon>
        <taxon>Euteleostomi</taxon>
        <taxon>Mammalia</taxon>
        <taxon>Eutheria</taxon>
        <taxon>Laurasiatheria</taxon>
        <taxon>Artiodactyla</taxon>
        <taxon>Ruminantia</taxon>
        <taxon>Pecora</taxon>
        <taxon>Bovidae</taxon>
        <taxon>Caprinae</taxon>
        <taxon>Ovis</taxon>
    </lineage>
</organism>
<keyword evidence="5" id="KW-0393">Immunoglobulin domain</keyword>
<dbReference type="InterPro" id="IPR007110">
    <property type="entry name" value="Ig-like_dom"/>
</dbReference>
<dbReference type="AlphaFoldDB" id="A0AAD4Y755"/>
<dbReference type="EMBL" id="JAKZEL010000009">
    <property type="protein sequence ID" value="KAI4540295.1"/>
    <property type="molecule type" value="Genomic_DNA"/>
</dbReference>
<name>A0AAD4Y755_OVIAM</name>
<keyword evidence="6" id="KW-1279">T cell receptor</keyword>
<gene>
    <name evidence="9" type="ORF">MG293_009336</name>
</gene>
<evidence type="ECO:0000313" key="10">
    <source>
        <dbReference type="Proteomes" id="UP001214576"/>
    </source>
</evidence>
<dbReference type="GO" id="GO:0002250">
    <property type="term" value="P:adaptive immune response"/>
    <property type="evidence" value="ECO:0007669"/>
    <property type="project" value="UniProtKB-KW"/>
</dbReference>
<dbReference type="InterPro" id="IPR003599">
    <property type="entry name" value="Ig_sub"/>
</dbReference>
<comment type="caution">
    <text evidence="9">The sequence shown here is derived from an EMBL/GenBank/DDBJ whole genome shotgun (WGS) entry which is preliminary data.</text>
</comment>
<dbReference type="PROSITE" id="PS50835">
    <property type="entry name" value="IG_LIKE"/>
    <property type="match status" value="1"/>
</dbReference>
<dbReference type="Proteomes" id="UP001214576">
    <property type="component" value="Unassembled WGS sequence"/>
</dbReference>
<evidence type="ECO:0000256" key="2">
    <source>
        <dbReference type="ARBA" id="ARBA00022859"/>
    </source>
</evidence>
<keyword evidence="3" id="KW-1064">Adaptive immunity</keyword>
<dbReference type="SMART" id="SM00406">
    <property type="entry name" value="IGv"/>
    <property type="match status" value="2"/>
</dbReference>
<evidence type="ECO:0000256" key="4">
    <source>
        <dbReference type="ARBA" id="ARBA00023170"/>
    </source>
</evidence>
<evidence type="ECO:0000256" key="1">
    <source>
        <dbReference type="ARBA" id="ARBA00022729"/>
    </source>
</evidence>
<evidence type="ECO:0000256" key="5">
    <source>
        <dbReference type="ARBA" id="ARBA00023319"/>
    </source>
</evidence>
<evidence type="ECO:0000256" key="3">
    <source>
        <dbReference type="ARBA" id="ARBA00023130"/>
    </source>
</evidence>
<proteinExistence type="predicted"/>
<evidence type="ECO:0000259" key="8">
    <source>
        <dbReference type="PROSITE" id="PS50835"/>
    </source>
</evidence>
<dbReference type="PANTHER" id="PTHR19343:SF14">
    <property type="entry name" value="IG-LIKE DOMAIN-CONTAINING PROTEIN-RELATED"/>
    <property type="match status" value="1"/>
</dbReference>
<feature type="domain" description="Ig-like" evidence="8">
    <location>
        <begin position="282"/>
        <end position="388"/>
    </location>
</feature>
<dbReference type="InterPro" id="IPR013106">
    <property type="entry name" value="Ig_V-set"/>
</dbReference>
<dbReference type="InterPro" id="IPR051006">
    <property type="entry name" value="TCR_variable_domain"/>
</dbReference>
<dbReference type="InterPro" id="IPR013783">
    <property type="entry name" value="Ig-like_fold"/>
</dbReference>
<sequence>MENVDIQRTGAVLSPGSPRGGLRAQSVTQPEDEVPVAEGDPVTVKCTYSVSGSPYLSCLVQAQTQQQNLDPGSWFTVEYEADDKSDHAPDLGRFLGIYVRSERNKDIRHYRALVYPWEEEIRPATSVHVFLGFLRIIILKKCPETQVRSTLSLAKTSQPIIIDSYEGQEVNIPCNHTTIAISEYIFWYRQFPNQGPQFIIQGYTTTVENEVASLLIPPDRKFSTLSLPRTASCETHTATDGAAPGQKDLQNSIPQLLHCSVMSLVPITVLITLLALNKSRGEKVEQYPSFQSVQEGDNCVINCTYTDSASAYFVWYKQEPGKGLQLLIHTLSNVDKKEGQGLIVLLNKKNKHLSLNITATHPGDSATYFCAARAQWSPGTCSLYPNLSPKLFFFATEIVRYLLYYCILDI</sequence>
<protein>
    <recommendedName>
        <fullName evidence="8">Ig-like domain-containing protein</fullName>
    </recommendedName>
</protein>
<dbReference type="Pfam" id="PF07686">
    <property type="entry name" value="V-set"/>
    <property type="match status" value="1"/>
</dbReference>
<dbReference type="GO" id="GO:0042605">
    <property type="term" value="F:peptide antigen binding"/>
    <property type="evidence" value="ECO:0007669"/>
    <property type="project" value="TreeGrafter"/>
</dbReference>
<dbReference type="PANTHER" id="PTHR19343">
    <property type="entry name" value="T CELL RECEPTOR ALPHA VARIABLE 1-2"/>
    <property type="match status" value="1"/>
</dbReference>
<evidence type="ECO:0000313" key="9">
    <source>
        <dbReference type="EMBL" id="KAI4540295.1"/>
    </source>
</evidence>
<evidence type="ECO:0000256" key="6">
    <source>
        <dbReference type="ARBA" id="ARBA00043266"/>
    </source>
</evidence>
<dbReference type="InterPro" id="IPR036179">
    <property type="entry name" value="Ig-like_dom_sf"/>
</dbReference>
<keyword evidence="1" id="KW-0732">Signal</keyword>
<feature type="region of interest" description="Disordered" evidence="7">
    <location>
        <begin position="1"/>
        <end position="30"/>
    </location>
</feature>
<keyword evidence="2" id="KW-0391">Immunity</keyword>
<dbReference type="SUPFAM" id="SSF48726">
    <property type="entry name" value="Immunoglobulin"/>
    <property type="match status" value="2"/>
</dbReference>
<accession>A0AAD4Y755</accession>
<reference evidence="9" key="1">
    <citation type="submission" date="2022-03" db="EMBL/GenBank/DDBJ databases">
        <title>Genomic analyses of argali, domestic sheep and their hybrids provide insights into chromosomal evolution, heterosis and genetic basis of agronomic traits.</title>
        <authorList>
            <person name="Li M."/>
        </authorList>
    </citation>
    <scope>NUCLEOTIDE SEQUENCE</scope>
    <source>
        <strain evidence="9">CAU-MHL-2022a</strain>
        <tissue evidence="9">Skin</tissue>
    </source>
</reference>
<dbReference type="Gene3D" id="2.60.40.10">
    <property type="entry name" value="Immunoglobulins"/>
    <property type="match status" value="2"/>
</dbReference>